<organism evidence="13 14">
    <name type="scientific">Trichoplax adhaerens</name>
    <name type="common">Trichoplax reptans</name>
    <dbReference type="NCBI Taxonomy" id="10228"/>
    <lineage>
        <taxon>Eukaryota</taxon>
        <taxon>Metazoa</taxon>
        <taxon>Placozoa</taxon>
        <taxon>Uniplacotomia</taxon>
        <taxon>Trichoplacea</taxon>
        <taxon>Trichoplacidae</taxon>
        <taxon>Trichoplax</taxon>
    </lineage>
</organism>
<comment type="subcellular location">
    <subcellularLocation>
        <location evidence="1">Nucleus</location>
    </subcellularLocation>
</comment>
<dbReference type="GO" id="GO:0006357">
    <property type="term" value="P:regulation of transcription by RNA polymerase II"/>
    <property type="evidence" value="ECO:0000318"/>
    <property type="project" value="GO_Central"/>
</dbReference>
<dbReference type="InParanoid" id="B3S4Z7"/>
<evidence type="ECO:0000313" key="14">
    <source>
        <dbReference type="Proteomes" id="UP000009022"/>
    </source>
</evidence>
<dbReference type="PhylomeDB" id="B3S4Z7"/>
<dbReference type="CTD" id="6756544"/>
<dbReference type="Pfam" id="PF00096">
    <property type="entry name" value="zf-C2H2"/>
    <property type="match status" value="2"/>
</dbReference>
<dbReference type="SMART" id="SM00355">
    <property type="entry name" value="ZnF_C2H2"/>
    <property type="match status" value="2"/>
</dbReference>
<dbReference type="GO" id="GO:0000978">
    <property type="term" value="F:RNA polymerase II cis-regulatory region sequence-specific DNA binding"/>
    <property type="evidence" value="ECO:0000318"/>
    <property type="project" value="GO_Central"/>
</dbReference>
<keyword evidence="14" id="KW-1185">Reference proteome</keyword>
<dbReference type="GO" id="GO:0000981">
    <property type="term" value="F:DNA-binding transcription factor activity, RNA polymerase II-specific"/>
    <property type="evidence" value="ECO:0000318"/>
    <property type="project" value="GO_Central"/>
</dbReference>
<sequence length="202" mass="23241">IIRGRPRTDNIAYLRRVGAKSKSTIRCEICQRTFPREKSLQAHRRTHTGERPYVCDFPNCGKTFAQSGQLKTHLRIHTGEKPFMCSIQGCTSRFTHSNRHCPDHPYAALQRNDDEASITLQNDDPLVMQWLAKLQQSRRDRQLKRLQKQPPTSPLAVENQQSNTLEDAPDKKKTARLQAKKRLADQRAKWNGAIALMELSEN</sequence>
<dbReference type="SUPFAM" id="SSF57667">
    <property type="entry name" value="beta-beta-alpha zinc fingers"/>
    <property type="match status" value="1"/>
</dbReference>
<dbReference type="OrthoDB" id="3437960at2759"/>
<dbReference type="OMA" id="RTHTXCL"/>
<name>B3S4Z7_TRIAD</name>
<keyword evidence="9" id="KW-0539">Nucleus</keyword>
<dbReference type="GO" id="GO:0005634">
    <property type="term" value="C:nucleus"/>
    <property type="evidence" value="ECO:0000318"/>
    <property type="project" value="GO_Central"/>
</dbReference>
<dbReference type="GeneID" id="6756544"/>
<feature type="non-terminal residue" evidence="13">
    <location>
        <position position="1"/>
    </location>
</feature>
<dbReference type="FunFam" id="3.30.160.60:FF:000474">
    <property type="entry name" value="zinc finger protein 367"/>
    <property type="match status" value="1"/>
</dbReference>
<dbReference type="PANTHER" id="PTHR14003">
    <property type="entry name" value="TRANSCRIPTIONAL REPRESSOR PROTEIN YY"/>
    <property type="match status" value="1"/>
</dbReference>
<dbReference type="FunFam" id="3.30.160.60:FF:000965">
    <property type="entry name" value="Neurotrophin receptor-interacting factor homolog"/>
    <property type="match status" value="1"/>
</dbReference>
<accession>B3S4Z7</accession>
<dbReference type="PROSITE" id="PS00028">
    <property type="entry name" value="ZINC_FINGER_C2H2_1"/>
    <property type="match status" value="2"/>
</dbReference>
<evidence type="ECO:0000256" key="6">
    <source>
        <dbReference type="ARBA" id="ARBA00023015"/>
    </source>
</evidence>
<keyword evidence="3" id="KW-0677">Repeat</keyword>
<dbReference type="AlphaFoldDB" id="B3S4Z7"/>
<dbReference type="HOGENOM" id="CLU_113561_0_0_1"/>
<evidence type="ECO:0000256" key="8">
    <source>
        <dbReference type="ARBA" id="ARBA00023163"/>
    </source>
</evidence>
<dbReference type="eggNOG" id="KOG1721">
    <property type="taxonomic scope" value="Eukaryota"/>
</dbReference>
<feature type="domain" description="C2H2-type" evidence="12">
    <location>
        <begin position="25"/>
        <end position="52"/>
    </location>
</feature>
<evidence type="ECO:0000256" key="7">
    <source>
        <dbReference type="ARBA" id="ARBA00023125"/>
    </source>
</evidence>
<dbReference type="Gene3D" id="3.30.160.60">
    <property type="entry name" value="Classic Zinc Finger"/>
    <property type="match status" value="3"/>
</dbReference>
<feature type="non-terminal residue" evidence="13">
    <location>
        <position position="202"/>
    </location>
</feature>
<evidence type="ECO:0000313" key="13">
    <source>
        <dbReference type="EMBL" id="EDV22298.1"/>
    </source>
</evidence>
<dbReference type="PANTHER" id="PTHR14003:SF26">
    <property type="entry name" value="ZINC FINGER PROTEIN 367"/>
    <property type="match status" value="1"/>
</dbReference>
<evidence type="ECO:0000256" key="4">
    <source>
        <dbReference type="ARBA" id="ARBA00022771"/>
    </source>
</evidence>
<dbReference type="EMBL" id="DS985250">
    <property type="protein sequence ID" value="EDV22298.1"/>
    <property type="molecule type" value="Genomic_DNA"/>
</dbReference>
<keyword evidence="4 10" id="KW-0863">Zinc-finger</keyword>
<dbReference type="RefSeq" id="XP_002115453.1">
    <property type="nucleotide sequence ID" value="XM_002115417.1"/>
</dbReference>
<dbReference type="KEGG" id="tad:TRIADDRAFT_15889"/>
<keyword evidence="7" id="KW-0238">DNA-binding</keyword>
<evidence type="ECO:0000256" key="2">
    <source>
        <dbReference type="ARBA" id="ARBA00022723"/>
    </source>
</evidence>
<keyword evidence="2" id="KW-0479">Metal-binding</keyword>
<proteinExistence type="predicted"/>
<feature type="domain" description="C2H2-type" evidence="12">
    <location>
        <begin position="53"/>
        <end position="82"/>
    </location>
</feature>
<keyword evidence="6" id="KW-0805">Transcription regulation</keyword>
<dbReference type="InterPro" id="IPR013087">
    <property type="entry name" value="Znf_C2H2_type"/>
</dbReference>
<evidence type="ECO:0000256" key="10">
    <source>
        <dbReference type="PROSITE-ProRule" id="PRU00042"/>
    </source>
</evidence>
<evidence type="ECO:0000256" key="9">
    <source>
        <dbReference type="ARBA" id="ARBA00023242"/>
    </source>
</evidence>
<gene>
    <name evidence="13" type="ORF">TRIADDRAFT_15889</name>
</gene>
<evidence type="ECO:0000256" key="1">
    <source>
        <dbReference type="ARBA" id="ARBA00004123"/>
    </source>
</evidence>
<reference evidence="13 14" key="1">
    <citation type="journal article" date="2008" name="Nature">
        <title>The Trichoplax genome and the nature of placozoans.</title>
        <authorList>
            <person name="Srivastava M."/>
            <person name="Begovic E."/>
            <person name="Chapman J."/>
            <person name="Putnam N.H."/>
            <person name="Hellsten U."/>
            <person name="Kawashima T."/>
            <person name="Kuo A."/>
            <person name="Mitros T."/>
            <person name="Salamov A."/>
            <person name="Carpenter M.L."/>
            <person name="Signorovitch A.Y."/>
            <person name="Moreno M.A."/>
            <person name="Kamm K."/>
            <person name="Grimwood J."/>
            <person name="Schmutz J."/>
            <person name="Shapiro H."/>
            <person name="Grigoriev I.V."/>
            <person name="Buss L.W."/>
            <person name="Schierwater B."/>
            <person name="Dellaporta S.L."/>
            <person name="Rokhsar D.S."/>
        </authorList>
    </citation>
    <scope>NUCLEOTIDE SEQUENCE [LARGE SCALE GENOMIC DNA]</scope>
    <source>
        <strain evidence="13 14">Grell-BS-1999</strain>
    </source>
</reference>
<feature type="region of interest" description="Disordered" evidence="11">
    <location>
        <begin position="145"/>
        <end position="174"/>
    </location>
</feature>
<evidence type="ECO:0000256" key="11">
    <source>
        <dbReference type="SAM" id="MobiDB-lite"/>
    </source>
</evidence>
<dbReference type="PROSITE" id="PS50157">
    <property type="entry name" value="ZINC_FINGER_C2H2_2"/>
    <property type="match status" value="2"/>
</dbReference>
<dbReference type="FunCoup" id="B3S4Z7">
    <property type="interactions" value="294"/>
</dbReference>
<protein>
    <recommendedName>
        <fullName evidence="12">C2H2-type domain-containing protein</fullName>
    </recommendedName>
</protein>
<evidence type="ECO:0000256" key="5">
    <source>
        <dbReference type="ARBA" id="ARBA00022833"/>
    </source>
</evidence>
<dbReference type="GO" id="GO:0008270">
    <property type="term" value="F:zinc ion binding"/>
    <property type="evidence" value="ECO:0007669"/>
    <property type="project" value="UniProtKB-KW"/>
</dbReference>
<evidence type="ECO:0000259" key="12">
    <source>
        <dbReference type="PROSITE" id="PS50157"/>
    </source>
</evidence>
<keyword evidence="5" id="KW-0862">Zinc</keyword>
<keyword evidence="8" id="KW-0804">Transcription</keyword>
<dbReference type="STRING" id="10228.B3S4Z7"/>
<dbReference type="Proteomes" id="UP000009022">
    <property type="component" value="Unassembled WGS sequence"/>
</dbReference>
<dbReference type="InterPro" id="IPR036236">
    <property type="entry name" value="Znf_C2H2_sf"/>
</dbReference>
<evidence type="ECO:0000256" key="3">
    <source>
        <dbReference type="ARBA" id="ARBA00022737"/>
    </source>
</evidence>